<evidence type="ECO:0000313" key="3">
    <source>
        <dbReference type="Proteomes" id="UP000287401"/>
    </source>
</evidence>
<dbReference type="Proteomes" id="UP000287401">
    <property type="component" value="Unassembled WGS sequence"/>
</dbReference>
<feature type="compositionally biased region" description="Low complexity" evidence="1">
    <location>
        <begin position="134"/>
        <end position="143"/>
    </location>
</feature>
<evidence type="ECO:0000256" key="1">
    <source>
        <dbReference type="SAM" id="MobiDB-lite"/>
    </source>
</evidence>
<accession>A0A430BZ79</accession>
<evidence type="ECO:0000313" key="2">
    <source>
        <dbReference type="EMBL" id="RSU58005.1"/>
    </source>
</evidence>
<reference evidence="2 3" key="1">
    <citation type="submission" date="2018-07" db="EMBL/GenBank/DDBJ databases">
        <title>Genomic and Epidemiologic Investigation of an Indolent Hospital Outbreak.</title>
        <authorList>
            <person name="Johnson R.C."/>
            <person name="Deming C."/>
            <person name="Conlan S."/>
            <person name="Zellmer C.J."/>
            <person name="Michelin A.V."/>
            <person name="Lee-Lin S."/>
            <person name="Thomas P.J."/>
            <person name="Park M."/>
            <person name="Weingarten R.A."/>
            <person name="Less J."/>
            <person name="Dekker J.P."/>
            <person name="Frank K.M."/>
            <person name="Musser K.A."/>
            <person name="Mcquiston J.R."/>
            <person name="Henderson D.K."/>
            <person name="Lau A.F."/>
            <person name="Palmore T.N."/>
            <person name="Segre J.A."/>
        </authorList>
    </citation>
    <scope>NUCLEOTIDE SEQUENCE [LARGE SCALE GENOMIC DNA]</scope>
    <source>
        <strain evidence="2 3">SK-NIH.Env6_1116</strain>
    </source>
</reference>
<comment type="caution">
    <text evidence="2">The sequence shown here is derived from an EMBL/GenBank/DDBJ whole genome shotgun (WGS) entry which is preliminary data.</text>
</comment>
<protein>
    <submittedName>
        <fullName evidence="2">Gene transfer agent family protein</fullName>
    </submittedName>
</protein>
<dbReference type="EMBL" id="QRAL01000006">
    <property type="protein sequence ID" value="RSU58005.1"/>
    <property type="molecule type" value="Genomic_DNA"/>
</dbReference>
<dbReference type="RefSeq" id="WP_125997807.1">
    <property type="nucleotide sequence ID" value="NZ_QRAL01000006.1"/>
</dbReference>
<gene>
    <name evidence="2" type="ORF">DAH51_07110</name>
</gene>
<dbReference type="AlphaFoldDB" id="A0A430BZ79"/>
<organism evidence="2 3">
    <name type="scientific">Sphingobium yanoikuyae</name>
    <name type="common">Sphingomonas yanoikuyae</name>
    <dbReference type="NCBI Taxonomy" id="13690"/>
    <lineage>
        <taxon>Bacteria</taxon>
        <taxon>Pseudomonadati</taxon>
        <taxon>Pseudomonadota</taxon>
        <taxon>Alphaproteobacteria</taxon>
        <taxon>Sphingomonadales</taxon>
        <taxon>Sphingomonadaceae</taxon>
        <taxon>Sphingobium</taxon>
    </lineage>
</organism>
<feature type="region of interest" description="Disordered" evidence="1">
    <location>
        <begin position="129"/>
        <end position="155"/>
    </location>
</feature>
<name>A0A430BZ79_SPHYA</name>
<proteinExistence type="predicted"/>
<sequence>MIQTALELDFADGTYLFDLKLPQLAELQEKRKAGVFAIYGRVMRGRTVIDGTPFAFAEEGQSFAEDLFEVIRLALIGGGKGVVDGREISVNAMTARTLVERYCHSAPLRDSWNIAAAILLARVEGYDPPKAEPPKAAAPDTATQSTSETPSPPAP</sequence>